<keyword evidence="10" id="KW-1185">Reference proteome</keyword>
<dbReference type="SUPFAM" id="SSF55282">
    <property type="entry name" value="RL5-like"/>
    <property type="match status" value="1"/>
</dbReference>
<evidence type="ECO:0000259" key="8">
    <source>
        <dbReference type="Pfam" id="PF00673"/>
    </source>
</evidence>
<protein>
    <recommendedName>
        <fullName evidence="4">Large ribosomal subunit protein uL5c</fullName>
    </recommendedName>
    <alternativeName>
        <fullName evidence="5">50S ribosomal protein L5, chloroplastic</fullName>
    </alternativeName>
</protein>
<dbReference type="FunFam" id="3.30.1440.10:FF:000001">
    <property type="entry name" value="50S ribosomal protein L5"/>
    <property type="match status" value="1"/>
</dbReference>
<reference evidence="9 10" key="1">
    <citation type="submission" date="2019-06" db="EMBL/GenBank/DDBJ databases">
        <title>A chromosomal-level reference genome of Carpinus fangiana (Coryloideae, Betulaceae).</title>
        <authorList>
            <person name="Yang X."/>
            <person name="Wang Z."/>
            <person name="Zhang L."/>
            <person name="Hao G."/>
            <person name="Liu J."/>
            <person name="Yang Y."/>
        </authorList>
    </citation>
    <scope>NUCLEOTIDE SEQUENCE [LARGE SCALE GENOMIC DNA]</scope>
    <source>
        <strain evidence="9">Cfa_2016G</strain>
        <tissue evidence="9">Leaf</tissue>
    </source>
</reference>
<dbReference type="Pfam" id="PF00106">
    <property type="entry name" value="adh_short"/>
    <property type="match status" value="1"/>
</dbReference>
<dbReference type="OrthoDB" id="539541at2759"/>
<keyword evidence="2" id="KW-0689">Ribosomal protein</keyword>
<evidence type="ECO:0000256" key="4">
    <source>
        <dbReference type="ARBA" id="ARBA00035210"/>
    </source>
</evidence>
<dbReference type="GO" id="GO:1990904">
    <property type="term" value="C:ribonucleoprotein complex"/>
    <property type="evidence" value="ECO:0007669"/>
    <property type="project" value="UniProtKB-KW"/>
</dbReference>
<dbReference type="EMBL" id="VIBQ01000014">
    <property type="protein sequence ID" value="KAB8349570.1"/>
    <property type="molecule type" value="Genomic_DNA"/>
</dbReference>
<evidence type="ECO:0000256" key="5">
    <source>
        <dbReference type="ARBA" id="ARBA00035391"/>
    </source>
</evidence>
<dbReference type="PRINTS" id="PR00081">
    <property type="entry name" value="GDHRDH"/>
</dbReference>
<organism evidence="9 10">
    <name type="scientific">Carpinus fangiana</name>
    <dbReference type="NCBI Taxonomy" id="176857"/>
    <lineage>
        <taxon>Eukaryota</taxon>
        <taxon>Viridiplantae</taxon>
        <taxon>Streptophyta</taxon>
        <taxon>Embryophyta</taxon>
        <taxon>Tracheophyta</taxon>
        <taxon>Spermatophyta</taxon>
        <taxon>Magnoliopsida</taxon>
        <taxon>eudicotyledons</taxon>
        <taxon>Gunneridae</taxon>
        <taxon>Pentapetalae</taxon>
        <taxon>rosids</taxon>
        <taxon>fabids</taxon>
        <taxon>Fagales</taxon>
        <taxon>Betulaceae</taxon>
        <taxon>Carpinus</taxon>
    </lineage>
</organism>
<proteinExistence type="inferred from homology"/>
<dbReference type="AlphaFoldDB" id="A0A5N6KXW4"/>
<dbReference type="InterPro" id="IPR002132">
    <property type="entry name" value="Ribosomal_uL5"/>
</dbReference>
<evidence type="ECO:0000256" key="3">
    <source>
        <dbReference type="ARBA" id="ARBA00023274"/>
    </source>
</evidence>
<dbReference type="GO" id="GO:0006412">
    <property type="term" value="P:translation"/>
    <property type="evidence" value="ECO:0007669"/>
    <property type="project" value="InterPro"/>
</dbReference>
<dbReference type="GO" id="GO:0003735">
    <property type="term" value="F:structural constituent of ribosome"/>
    <property type="evidence" value="ECO:0007669"/>
    <property type="project" value="InterPro"/>
</dbReference>
<evidence type="ECO:0000256" key="1">
    <source>
        <dbReference type="ARBA" id="ARBA00008553"/>
    </source>
</evidence>
<comment type="similarity">
    <text evidence="1">Belongs to the universal ribosomal protein uL5 family.</text>
</comment>
<evidence type="ECO:0000259" key="7">
    <source>
        <dbReference type="Pfam" id="PF00281"/>
    </source>
</evidence>
<feature type="region of interest" description="Disordered" evidence="6">
    <location>
        <begin position="308"/>
        <end position="351"/>
    </location>
</feature>
<dbReference type="InterPro" id="IPR002347">
    <property type="entry name" value="SDR_fam"/>
</dbReference>
<dbReference type="Gene3D" id="3.30.1440.10">
    <property type="match status" value="1"/>
</dbReference>
<evidence type="ECO:0000313" key="9">
    <source>
        <dbReference type="EMBL" id="KAB8349570.1"/>
    </source>
</evidence>
<dbReference type="Pfam" id="PF00673">
    <property type="entry name" value="Ribosomal_L5_C"/>
    <property type="match status" value="1"/>
</dbReference>
<feature type="compositionally biased region" description="Basic and acidic residues" evidence="6">
    <location>
        <begin position="391"/>
        <end position="403"/>
    </location>
</feature>
<dbReference type="InterPro" id="IPR031309">
    <property type="entry name" value="Ribosomal_uL5_C"/>
</dbReference>
<dbReference type="Gene3D" id="3.40.50.720">
    <property type="entry name" value="NAD(P)-binding Rossmann-like Domain"/>
    <property type="match status" value="1"/>
</dbReference>
<gene>
    <name evidence="9" type="ORF">FH972_023594</name>
</gene>
<keyword evidence="3" id="KW-0687">Ribonucleoprotein</keyword>
<dbReference type="InterPro" id="IPR022803">
    <property type="entry name" value="Ribosomal_uL5_dom_sf"/>
</dbReference>
<name>A0A5N6KXW4_9ROSI</name>
<evidence type="ECO:0000256" key="2">
    <source>
        <dbReference type="ARBA" id="ARBA00022980"/>
    </source>
</evidence>
<dbReference type="GO" id="GO:0005840">
    <property type="term" value="C:ribosome"/>
    <property type="evidence" value="ECO:0007669"/>
    <property type="project" value="UniProtKB-KW"/>
</dbReference>
<dbReference type="Proteomes" id="UP000327013">
    <property type="component" value="Unassembled WGS sequence"/>
</dbReference>
<sequence>MVLSPVMLITGANTGLGLETVKAMYKSDRPSTILVCGRSIQKAQDAVASLLVEVPDSKSKLVAMQCDISDDGSIQAAFEKVESDFGHLDVLINNAGAGFDHEFYSGNMTMRQAWNASWDVNVSGTQWMTYTFAPLLIKSPDPRLLFVTSGTSSLVETFDPDFSNGLNCPPPAGWPKTEAGNLRLVAVGVEKLKHMGALDPSVGGNFIKDVVEGKRDAHTGLVIRRSGPQPCVHSVDFISAFATMALREMRRQATGLVAYDSRPAFALCNKRAASLRNFSSPQILAQNANELEDSSSFEAEPISESWDPLEFSKARTDPLPPSRYQFRPPKYYRGPLHPHQPPRPSDPASREFIPGPFTAPRLAQTYTSTFAPDLMTLAYQHYPPGYTAPTKGERLRSWDESSPYHKGRPLRGPRGGDPLRMLRKPITFRNIPRLEAITVHSFVSKATEDSSSLHVAGMALQAITGVRAQAHAAKHNVVQWGIRAGKHLSVTCEIKGEDAYHFLAKTVDVVLPRIKDWKGVKGSSGDSSGNIAFGLTPDVLALYPEIEVNYDSYPAKLIPGCHIIIKTSARTDREARLLLTTLGLPFYGKFVN</sequence>
<dbReference type="InterPro" id="IPR031310">
    <property type="entry name" value="Ribosomal_uL5_N"/>
</dbReference>
<dbReference type="PANTHER" id="PTHR11994">
    <property type="entry name" value="60S RIBOSOMAL PROTEIN L11-RELATED"/>
    <property type="match status" value="1"/>
</dbReference>
<accession>A0A5N6KXW4</accession>
<dbReference type="SUPFAM" id="SSF51735">
    <property type="entry name" value="NAD(P)-binding Rossmann-fold domains"/>
    <property type="match status" value="1"/>
</dbReference>
<evidence type="ECO:0000313" key="10">
    <source>
        <dbReference type="Proteomes" id="UP000327013"/>
    </source>
</evidence>
<feature type="region of interest" description="Disordered" evidence="6">
    <location>
        <begin position="388"/>
        <end position="418"/>
    </location>
</feature>
<dbReference type="Pfam" id="PF00281">
    <property type="entry name" value="Ribosomal_L5"/>
    <property type="match status" value="1"/>
</dbReference>
<feature type="domain" description="Large ribosomal subunit protein uL5 N-terminal" evidence="7">
    <location>
        <begin position="430"/>
        <end position="483"/>
    </location>
</feature>
<evidence type="ECO:0000256" key="6">
    <source>
        <dbReference type="SAM" id="MobiDB-lite"/>
    </source>
</evidence>
<feature type="domain" description="Large ribosomal subunit protein uL5 C-terminal" evidence="8">
    <location>
        <begin position="488"/>
        <end position="586"/>
    </location>
</feature>
<comment type="caution">
    <text evidence="9">The sequence shown here is derived from an EMBL/GenBank/DDBJ whole genome shotgun (WGS) entry which is preliminary data.</text>
</comment>
<dbReference type="InterPro" id="IPR036291">
    <property type="entry name" value="NAD(P)-bd_dom_sf"/>
</dbReference>